<dbReference type="Proteomes" id="UP000650424">
    <property type="component" value="Unassembled WGS sequence"/>
</dbReference>
<keyword evidence="2" id="KW-0238">DNA-binding</keyword>
<dbReference type="SUPFAM" id="SSF46689">
    <property type="entry name" value="Homeodomain-like"/>
    <property type="match status" value="2"/>
</dbReference>
<reference evidence="5 6" key="1">
    <citation type="submission" date="2020-08" db="EMBL/GenBank/DDBJ databases">
        <title>Novel species isolated from subtropical streams in China.</title>
        <authorList>
            <person name="Lu H."/>
        </authorList>
    </citation>
    <scope>NUCLEOTIDE SEQUENCE [LARGE SCALE GENOMIC DNA]</scope>
    <source>
        <strain evidence="5 6">CY18W</strain>
    </source>
</reference>
<dbReference type="InterPro" id="IPR009057">
    <property type="entry name" value="Homeodomain-like_sf"/>
</dbReference>
<feature type="domain" description="HTH araC/xylS-type" evidence="4">
    <location>
        <begin position="150"/>
        <end position="247"/>
    </location>
</feature>
<gene>
    <name evidence="5" type="ORF">H8L32_14270</name>
</gene>
<dbReference type="InterPro" id="IPR050204">
    <property type="entry name" value="AraC_XylS_family_regulators"/>
</dbReference>
<evidence type="ECO:0000259" key="4">
    <source>
        <dbReference type="PROSITE" id="PS01124"/>
    </source>
</evidence>
<keyword evidence="6" id="KW-1185">Reference proteome</keyword>
<evidence type="ECO:0000313" key="5">
    <source>
        <dbReference type="EMBL" id="MBC3918655.1"/>
    </source>
</evidence>
<evidence type="ECO:0000256" key="2">
    <source>
        <dbReference type="ARBA" id="ARBA00023125"/>
    </source>
</evidence>
<organism evidence="5 6">
    <name type="scientific">Undibacterium hunanense</name>
    <dbReference type="NCBI Taxonomy" id="2762292"/>
    <lineage>
        <taxon>Bacteria</taxon>
        <taxon>Pseudomonadati</taxon>
        <taxon>Pseudomonadota</taxon>
        <taxon>Betaproteobacteria</taxon>
        <taxon>Burkholderiales</taxon>
        <taxon>Oxalobacteraceae</taxon>
        <taxon>Undibacterium</taxon>
    </lineage>
</organism>
<dbReference type="Gene3D" id="1.10.10.60">
    <property type="entry name" value="Homeodomain-like"/>
    <property type="match status" value="1"/>
</dbReference>
<dbReference type="RefSeq" id="WP_186947897.1">
    <property type="nucleotide sequence ID" value="NZ_JACOGF010000006.1"/>
</dbReference>
<accession>A0ABR6ZS02</accession>
<protein>
    <submittedName>
        <fullName evidence="5">Helix-turn-helix transcriptional regulator</fullName>
    </submittedName>
</protein>
<proteinExistence type="predicted"/>
<dbReference type="Pfam" id="PF12833">
    <property type="entry name" value="HTH_18"/>
    <property type="match status" value="1"/>
</dbReference>
<evidence type="ECO:0000256" key="1">
    <source>
        <dbReference type="ARBA" id="ARBA00023015"/>
    </source>
</evidence>
<dbReference type="SMART" id="SM00342">
    <property type="entry name" value="HTH_ARAC"/>
    <property type="match status" value="1"/>
</dbReference>
<dbReference type="InterPro" id="IPR018060">
    <property type="entry name" value="HTH_AraC"/>
</dbReference>
<sequence>MKLPVRPGHLFLWRGCALVISPGIDSTPHAHFALQLSYGLDRPFRARLSPDQPWTETRSACFAANRSHQIDSDGGMLAHLFIELPRTSQTDFTSLQAAFGQHPAFAAIAATLASKAATLDMQGADELRLAWQACALPDGLLTTNYDIRISQALAHIHAQGDQQCTGASLARQVHLSESRFTHLFRQQTGMTLSRYLLWSRMLDAVAFVAEGQNMTAAAHESGFADLAHMSRTFRSMMGVAPSELHRMAIAFKRDAV</sequence>
<dbReference type="PANTHER" id="PTHR46796">
    <property type="entry name" value="HTH-TYPE TRANSCRIPTIONAL ACTIVATOR RHAS-RELATED"/>
    <property type="match status" value="1"/>
</dbReference>
<dbReference type="EMBL" id="JACOGF010000006">
    <property type="protein sequence ID" value="MBC3918655.1"/>
    <property type="molecule type" value="Genomic_DNA"/>
</dbReference>
<keyword evidence="1" id="KW-0805">Transcription regulation</keyword>
<comment type="caution">
    <text evidence="5">The sequence shown here is derived from an EMBL/GenBank/DDBJ whole genome shotgun (WGS) entry which is preliminary data.</text>
</comment>
<evidence type="ECO:0000313" key="6">
    <source>
        <dbReference type="Proteomes" id="UP000650424"/>
    </source>
</evidence>
<dbReference type="PROSITE" id="PS01124">
    <property type="entry name" value="HTH_ARAC_FAMILY_2"/>
    <property type="match status" value="1"/>
</dbReference>
<name>A0ABR6ZS02_9BURK</name>
<evidence type="ECO:0000256" key="3">
    <source>
        <dbReference type="ARBA" id="ARBA00023163"/>
    </source>
</evidence>
<keyword evidence="3" id="KW-0804">Transcription</keyword>